<comment type="caution">
    <text evidence="1">The sequence shown here is derived from an EMBL/GenBank/DDBJ whole genome shotgun (WGS) entry which is preliminary data.</text>
</comment>
<proteinExistence type="predicted"/>
<name>A0A8E2QAH9_9GAMM</name>
<organism evidence="1 2">
    <name type="scientific">Stutzerimonas degradans</name>
    <dbReference type="NCBI Taxonomy" id="2968968"/>
    <lineage>
        <taxon>Bacteria</taxon>
        <taxon>Pseudomonadati</taxon>
        <taxon>Pseudomonadota</taxon>
        <taxon>Gammaproteobacteria</taxon>
        <taxon>Pseudomonadales</taxon>
        <taxon>Pseudomonadaceae</taxon>
        <taxon>Stutzerimonas</taxon>
    </lineage>
</organism>
<dbReference type="InterPro" id="IPR054228">
    <property type="entry name" value="DUF6953"/>
</dbReference>
<dbReference type="EMBL" id="POUK01000008">
    <property type="protein sequence ID" value="PNF75024.1"/>
    <property type="molecule type" value="Genomic_DNA"/>
</dbReference>
<evidence type="ECO:0000313" key="2">
    <source>
        <dbReference type="Proteomes" id="UP000235881"/>
    </source>
</evidence>
<accession>A0A8E2QAH9</accession>
<gene>
    <name evidence="1" type="ORF">CXK95_17485</name>
</gene>
<evidence type="ECO:0000313" key="1">
    <source>
        <dbReference type="EMBL" id="PNF75024.1"/>
    </source>
</evidence>
<keyword evidence="2" id="KW-1185">Reference proteome</keyword>
<reference evidence="1 2" key="1">
    <citation type="submission" date="2018-01" db="EMBL/GenBank/DDBJ databases">
        <title>Denitrification phenotypes of diverse strains of Pseudomonas stutzeri.</title>
        <authorList>
            <person name="Milligan D.A."/>
            <person name="Bergaust L."/>
            <person name="Bakken L.R."/>
            <person name="Frostegard A."/>
        </authorList>
    </citation>
    <scope>NUCLEOTIDE SEQUENCE [LARGE SCALE GENOMIC DNA]</scope>
    <source>
        <strain evidence="1 2">DSM 50238</strain>
    </source>
</reference>
<protein>
    <submittedName>
        <fullName evidence="1">Uncharacterized protein</fullName>
    </submittedName>
</protein>
<sequence length="88" mass="10116">MSPEEVSRWMLSELEQHGCVYQDDVVDVVVKGNGDTLLRENAEGNLVLGRPILDSFMKLSGNEVVWVKPDRYWRWRVAEDEPGREARG</sequence>
<dbReference type="Proteomes" id="UP000235881">
    <property type="component" value="Unassembled WGS sequence"/>
</dbReference>
<dbReference type="Pfam" id="PF22266">
    <property type="entry name" value="DUF6953"/>
    <property type="match status" value="1"/>
</dbReference>
<dbReference type="AlphaFoldDB" id="A0A8E2QAH9"/>